<evidence type="ECO:0000256" key="1">
    <source>
        <dbReference type="ARBA" id="ARBA00004651"/>
    </source>
</evidence>
<keyword evidence="7" id="KW-0862">Zinc</keyword>
<evidence type="ECO:0000256" key="8">
    <source>
        <dbReference type="ARBA" id="ARBA00022989"/>
    </source>
</evidence>
<protein>
    <submittedName>
        <fullName evidence="12">Zinc transporter ZntB</fullName>
    </submittedName>
</protein>
<reference evidence="13" key="1">
    <citation type="journal article" date="2019" name="Int. J. Syst. Evol. Microbiol.">
        <title>The Global Catalogue of Microorganisms (GCM) 10K type strain sequencing project: providing services to taxonomists for standard genome sequencing and annotation.</title>
        <authorList>
            <consortium name="The Broad Institute Genomics Platform"/>
            <consortium name="The Broad Institute Genome Sequencing Center for Infectious Disease"/>
            <person name="Wu L."/>
            <person name="Ma J."/>
        </authorList>
    </citation>
    <scope>NUCLEOTIDE SEQUENCE [LARGE SCALE GENOMIC DNA]</scope>
    <source>
        <strain evidence="13">KCTC 32465</strain>
    </source>
</reference>
<evidence type="ECO:0000256" key="9">
    <source>
        <dbReference type="ARBA" id="ARBA00023065"/>
    </source>
</evidence>
<keyword evidence="3" id="KW-0813">Transport</keyword>
<dbReference type="InterPro" id="IPR045861">
    <property type="entry name" value="CorA_cytoplasmic_dom"/>
</dbReference>
<dbReference type="Gene3D" id="3.30.460.20">
    <property type="entry name" value="CorA soluble domain-like"/>
    <property type="match status" value="1"/>
</dbReference>
<keyword evidence="6 11" id="KW-0812">Transmembrane</keyword>
<evidence type="ECO:0000256" key="2">
    <source>
        <dbReference type="ARBA" id="ARBA00009765"/>
    </source>
</evidence>
<evidence type="ECO:0000256" key="11">
    <source>
        <dbReference type="SAM" id="Phobius"/>
    </source>
</evidence>
<dbReference type="EMBL" id="BMZF01000018">
    <property type="protein sequence ID" value="GHA63143.1"/>
    <property type="molecule type" value="Genomic_DNA"/>
</dbReference>
<dbReference type="SUPFAM" id="SSF143865">
    <property type="entry name" value="CorA soluble domain-like"/>
    <property type="match status" value="1"/>
</dbReference>
<feature type="transmembrane region" description="Helical" evidence="11">
    <location>
        <begin position="329"/>
        <end position="347"/>
    </location>
</feature>
<name>A0ABQ3D7P7_9RHOB</name>
<keyword evidence="4" id="KW-1003">Cell membrane</keyword>
<organism evidence="12 13">
    <name type="scientific">Paramylibacter ulvae</name>
    <dbReference type="NCBI Taxonomy" id="1651968"/>
    <lineage>
        <taxon>Bacteria</taxon>
        <taxon>Pseudomonadati</taxon>
        <taxon>Pseudomonadota</taxon>
        <taxon>Alphaproteobacteria</taxon>
        <taxon>Rhodobacterales</taxon>
        <taxon>Paracoccaceae</taxon>
        <taxon>Paramylibacter</taxon>
    </lineage>
</organism>
<keyword evidence="9" id="KW-0406">Ion transport</keyword>
<dbReference type="InterPro" id="IPR045863">
    <property type="entry name" value="CorA_TM1_TM2"/>
</dbReference>
<accession>A0ABQ3D7P7</accession>
<comment type="similarity">
    <text evidence="2">Belongs to the CorA metal ion transporter (MIT) (TC 1.A.35) family.</text>
</comment>
<evidence type="ECO:0000256" key="4">
    <source>
        <dbReference type="ARBA" id="ARBA00022475"/>
    </source>
</evidence>
<keyword evidence="8 11" id="KW-1133">Transmembrane helix</keyword>
<comment type="subcellular location">
    <subcellularLocation>
        <location evidence="1">Cell membrane</location>
        <topology evidence="1">Multi-pass membrane protein</topology>
    </subcellularLocation>
</comment>
<dbReference type="Gene3D" id="1.20.58.340">
    <property type="entry name" value="Magnesium transport protein CorA, transmembrane region"/>
    <property type="match status" value="2"/>
</dbReference>
<evidence type="ECO:0000256" key="10">
    <source>
        <dbReference type="ARBA" id="ARBA00023136"/>
    </source>
</evidence>
<sequence length="353" mass="39294">MGRPFFVACLSTCPNTQIEPIWFETEMVNNMSDPVIFSYGLNGATAGQALQGKRIGEVLKSDDLAWVHLDATHPNAADWLHKNLSYLDPFVVQALVAEETRPRATITGKGALVIYRGVNMNENSSPEDMISVRLWIDEHRIISLQRRPSRSIASLASDIGAGKGPDNAGAFASAITARLTAYLGPVVSEIDDTVDDLEEQLIEGVDQSERHAINAARRKTLVLRRFLAPQKDAILQFRDADLAWLKEADRRHLGESYHIAQRNVEDLDMIRERAQIVKEELASGLADKMNRNMYILSVIAAIFLPLGFLTGLLGINIGGIPGADNPNAFWWFALGMVIIVAAQVWLFRKMRWF</sequence>
<dbReference type="CDD" id="cd12833">
    <property type="entry name" value="ZntB-like_1"/>
    <property type="match status" value="1"/>
</dbReference>
<dbReference type="Proteomes" id="UP000634455">
    <property type="component" value="Unassembled WGS sequence"/>
</dbReference>
<dbReference type="InterPro" id="IPR002523">
    <property type="entry name" value="MgTranspt_CorA/ZnTranspt_ZntB"/>
</dbReference>
<evidence type="ECO:0000313" key="12">
    <source>
        <dbReference type="EMBL" id="GHA63143.1"/>
    </source>
</evidence>
<proteinExistence type="inferred from homology"/>
<gene>
    <name evidence="12" type="ORF">GCM10008927_30570</name>
</gene>
<comment type="caution">
    <text evidence="12">The sequence shown here is derived from an EMBL/GenBank/DDBJ whole genome shotgun (WGS) entry which is preliminary data.</text>
</comment>
<dbReference type="Pfam" id="PF01544">
    <property type="entry name" value="CorA"/>
    <property type="match status" value="1"/>
</dbReference>
<evidence type="ECO:0000256" key="3">
    <source>
        <dbReference type="ARBA" id="ARBA00022448"/>
    </source>
</evidence>
<evidence type="ECO:0000256" key="7">
    <source>
        <dbReference type="ARBA" id="ARBA00022833"/>
    </source>
</evidence>
<keyword evidence="10 11" id="KW-0472">Membrane</keyword>
<dbReference type="PANTHER" id="PTHR46494">
    <property type="entry name" value="CORA FAMILY METAL ION TRANSPORTER (EUROFUNG)"/>
    <property type="match status" value="1"/>
</dbReference>
<evidence type="ECO:0000256" key="5">
    <source>
        <dbReference type="ARBA" id="ARBA00022519"/>
    </source>
</evidence>
<feature type="transmembrane region" description="Helical" evidence="11">
    <location>
        <begin position="293"/>
        <end position="317"/>
    </location>
</feature>
<dbReference type="SUPFAM" id="SSF144083">
    <property type="entry name" value="Magnesium transport protein CorA, transmembrane region"/>
    <property type="match status" value="1"/>
</dbReference>
<evidence type="ECO:0000313" key="13">
    <source>
        <dbReference type="Proteomes" id="UP000634455"/>
    </source>
</evidence>
<evidence type="ECO:0000256" key="6">
    <source>
        <dbReference type="ARBA" id="ARBA00022692"/>
    </source>
</evidence>
<keyword evidence="5" id="KW-0997">Cell inner membrane</keyword>
<dbReference type="PANTHER" id="PTHR46494:SF3">
    <property type="entry name" value="ZINC TRANSPORT PROTEIN ZNTB"/>
    <property type="match status" value="1"/>
</dbReference>
<keyword evidence="13" id="KW-1185">Reference proteome</keyword>